<keyword evidence="11 15" id="KW-0539">Nucleus</keyword>
<feature type="non-terminal residue" evidence="18">
    <location>
        <position position="1255"/>
    </location>
</feature>
<keyword evidence="8 15" id="KW-0460">Magnesium</keyword>
<feature type="compositionally biased region" description="Basic residues" evidence="16">
    <location>
        <begin position="315"/>
        <end position="325"/>
    </location>
</feature>
<evidence type="ECO:0000313" key="19">
    <source>
        <dbReference type="Proteomes" id="UP000522663"/>
    </source>
</evidence>
<dbReference type="InterPro" id="IPR000477">
    <property type="entry name" value="RT_dom"/>
</dbReference>
<dbReference type="InterPro" id="IPR043502">
    <property type="entry name" value="DNA/RNA_pol_sf"/>
</dbReference>
<keyword evidence="7 15" id="KW-0479">Metal-binding</keyword>
<name>A0A7K9YPE4_9GALL</name>
<dbReference type="CDD" id="cd01648">
    <property type="entry name" value="TERT"/>
    <property type="match status" value="1"/>
</dbReference>
<dbReference type="InterPro" id="IPR003545">
    <property type="entry name" value="Telomerase_RT"/>
</dbReference>
<gene>
    <name evidence="18" type="primary">Tert</name>
    <name evidence="18" type="ORF">ODOGUJ_R00506</name>
</gene>
<dbReference type="EMBL" id="VXAB01009276">
    <property type="protein sequence ID" value="NXJ11926.1"/>
    <property type="molecule type" value="Genomic_DNA"/>
</dbReference>
<dbReference type="GO" id="GO:0046872">
    <property type="term" value="F:metal ion binding"/>
    <property type="evidence" value="ECO:0007669"/>
    <property type="project" value="UniProtKB-KW"/>
</dbReference>
<evidence type="ECO:0000256" key="13">
    <source>
        <dbReference type="ARBA" id="ARBA00032044"/>
    </source>
</evidence>
<dbReference type="FunFam" id="1.10.357.90:FF:000001">
    <property type="entry name" value="Telomerase reverse transcriptase"/>
    <property type="match status" value="1"/>
</dbReference>
<evidence type="ECO:0000256" key="10">
    <source>
        <dbReference type="ARBA" id="ARBA00022918"/>
    </source>
</evidence>
<feature type="region of interest" description="Disordered" evidence="16">
    <location>
        <begin position="279"/>
        <end position="381"/>
    </location>
</feature>
<feature type="domain" description="Reverse transcriptase" evidence="17">
    <location>
        <begin position="722"/>
        <end position="1057"/>
    </location>
</feature>
<dbReference type="Gene3D" id="1.10.357.90">
    <property type="match status" value="1"/>
</dbReference>
<sequence>QLSSQSEVITRIVQRLCEKKKKNILAYGYSLLDENSCHFRILPSSCIYSYLPNTVTETIRISGLWEMLLSRIGDDVMMYLLEHCALFMLVPPSNCYQVCGQPVYELISRNVGPSPGFVRRRYSRFKHNSLLDYVRKRLVFHRHYLSKSHWWKCRPRRPHCVSSRRKRSSHRIQSLRSGYRSSAKVNLQAGRQISTVTARLEKQSHSSLCLPARAPSLKRKCDREQVEIAAKRVKATVKETEEQAYSIVPHVNQSSPQGRGTWHVAPRAVGLIKERYVSQRSNSEMSGPSVVRRSHPGKRPVADKSSFPRGVLGNKHIKTGAGKKRAGSDRGGIEMYINPFRKPNRRGLERHINPTRKHGLYSIQTEPMEGASSGDRKQEKTPARLAKQLPNTFLRSAVYFEKKFLLYSRSYQEYFPKSFILSRLQGCLAGGRRLVETIFLSQNPLKEKQNQSLPQQKWRKKRLPKRYWQMREIFQKLIKNHEKCPYLVFLRKNCPVLLSEACLKKTELTLQAALPGEARVHKHTERGEEPSEGTAPNSFHASPAVPACGQPERGEHPAEGSDPLLRELLRQHSSHWQVYGFVRECLERVIPAELWGSSHNKCRFFKNVKAFISMGKYAKLSLQQLMWKMRVNDCVWLRLAKGNHSVPAYEHCYREEILAKFLYWLMDSYVTELLKSFFYITETMFQKNMLFYYRKFIWGKLQNIGIRNHFAKVHLRALSSEEMEVIRQKKYFPIASRLRFIPKINGLRPVVRLSRVVEGQKLSKESREKKIQRYNTQLKNLFSVLNYERTVNASIIGSSVFGRDDIYRKWKEFVTKALEAGGEMPHFYFVKGDVSRAFDTIPHKKLVEVISQVLKPESQTVYGIRWYAVIMITPTGKARKLYKRHVSTFEDFIPDMKQFVSKLQERTSLRNAIVVEQCLTFNENSSTLFTFFLQMLHNNILEIGHRYYVQCSGIPQGSILSTLLCSLCYGDMENNLLCGIQKDGVLIRLIDDFLLVTPHLMQARTFLRTIATGIPEYGFLINAKKTVVNFPVDDIPGCSKFKQLPDCRLISWCGLLLDVQTLEVYCDYSSYAFTSIRSSLSFNSSRIAGKNMKYKLSAVLKLKCHPLLLDLKINSLKTVSVNIYKIFLLQAYRFHACVLQLPFNQKVRNNPYFFLRIISDTASCCYFILKAKNPGRVSLGSKDAFGMFPFEAAEWLCYHAFVVKLSNHKVIYKCLLKPLQVYKMHLFGKIPKDTVELLKAVTEPSLCQDFKTILD</sequence>
<dbReference type="GO" id="GO:0003720">
    <property type="term" value="F:telomerase activity"/>
    <property type="evidence" value="ECO:0007669"/>
    <property type="project" value="InterPro"/>
</dbReference>
<keyword evidence="9 15" id="KW-0779">Telomere</keyword>
<evidence type="ECO:0000256" key="11">
    <source>
        <dbReference type="ARBA" id="ARBA00023242"/>
    </source>
</evidence>
<accession>A0A7K9YPE4</accession>
<dbReference type="InterPro" id="IPR021891">
    <property type="entry name" value="Telomerase_RBD"/>
</dbReference>
<comment type="caution">
    <text evidence="18">The sequence shown here is derived from an EMBL/GenBank/DDBJ whole genome shotgun (WGS) entry which is preliminary data.</text>
</comment>
<organism evidence="18 19">
    <name type="scientific">Odontophorus gujanensis</name>
    <name type="common">marbled wood quail</name>
    <dbReference type="NCBI Taxonomy" id="886794"/>
    <lineage>
        <taxon>Eukaryota</taxon>
        <taxon>Metazoa</taxon>
        <taxon>Chordata</taxon>
        <taxon>Craniata</taxon>
        <taxon>Vertebrata</taxon>
        <taxon>Euteleostomi</taxon>
        <taxon>Archelosauria</taxon>
        <taxon>Archosauria</taxon>
        <taxon>Dinosauria</taxon>
        <taxon>Saurischia</taxon>
        <taxon>Theropoda</taxon>
        <taxon>Coelurosauria</taxon>
        <taxon>Aves</taxon>
        <taxon>Neognathae</taxon>
        <taxon>Galloanserae</taxon>
        <taxon>Galliformes</taxon>
        <taxon>Odontophoridae</taxon>
        <taxon>Odontophorus</taxon>
    </lineage>
</organism>
<evidence type="ECO:0000313" key="18">
    <source>
        <dbReference type="EMBL" id="NXJ11926.1"/>
    </source>
</evidence>
<dbReference type="PANTHER" id="PTHR12066:SF0">
    <property type="entry name" value="TELOMERASE REVERSE TRANSCRIPTASE"/>
    <property type="match status" value="1"/>
</dbReference>
<dbReference type="GO" id="GO:0000333">
    <property type="term" value="C:telomerase catalytic core complex"/>
    <property type="evidence" value="ECO:0007669"/>
    <property type="project" value="TreeGrafter"/>
</dbReference>
<dbReference type="EC" id="2.7.7.49" evidence="2 15"/>
<keyword evidence="19" id="KW-1185">Reference proteome</keyword>
<evidence type="ECO:0000256" key="4">
    <source>
        <dbReference type="ARBA" id="ARBA00022454"/>
    </source>
</evidence>
<keyword evidence="4 15" id="KW-0158">Chromosome</keyword>
<comment type="similarity">
    <text evidence="1 15">Belongs to the reverse transcriptase family. Telomerase subfamily.</text>
</comment>
<dbReference type="PRINTS" id="PR01365">
    <property type="entry name" value="TELOMERASERT"/>
</dbReference>
<evidence type="ECO:0000256" key="8">
    <source>
        <dbReference type="ARBA" id="ARBA00022842"/>
    </source>
</evidence>
<dbReference type="Gene3D" id="1.10.132.70">
    <property type="match status" value="1"/>
</dbReference>
<keyword evidence="12" id="KW-0687">Ribonucleoprotein</keyword>
<dbReference type="Pfam" id="PF12009">
    <property type="entry name" value="Telomerase_RBD"/>
    <property type="match status" value="1"/>
</dbReference>
<proteinExistence type="inferred from homology"/>
<evidence type="ECO:0000256" key="7">
    <source>
        <dbReference type="ARBA" id="ARBA00022723"/>
    </source>
</evidence>
<evidence type="ECO:0000256" key="2">
    <source>
        <dbReference type="ARBA" id="ARBA00012493"/>
    </source>
</evidence>
<dbReference type="PROSITE" id="PS50878">
    <property type="entry name" value="RT_POL"/>
    <property type="match status" value="1"/>
</dbReference>
<feature type="non-terminal residue" evidence="18">
    <location>
        <position position="1"/>
    </location>
</feature>
<reference evidence="18 19" key="1">
    <citation type="submission" date="2019-09" db="EMBL/GenBank/DDBJ databases">
        <title>Bird 10,000 Genomes (B10K) Project - Family phase.</title>
        <authorList>
            <person name="Zhang G."/>
        </authorList>
    </citation>
    <scope>NUCLEOTIDE SEQUENCE [LARGE SCALE GENOMIC DNA]</scope>
    <source>
        <strain evidence="18">B10K-DU-001-53</strain>
        <tissue evidence="18">Muscle</tissue>
    </source>
</reference>
<keyword evidence="5 15" id="KW-0808">Transferase</keyword>
<evidence type="ECO:0000256" key="14">
    <source>
        <dbReference type="ARBA" id="ARBA00048173"/>
    </source>
</evidence>
<keyword evidence="6 15" id="KW-0548">Nucleotidyltransferase</keyword>
<comment type="catalytic activity">
    <reaction evidence="14 15">
        <text>DNA(n) + a 2'-deoxyribonucleoside 5'-triphosphate = DNA(n+1) + diphosphate</text>
        <dbReference type="Rhea" id="RHEA:22508"/>
        <dbReference type="Rhea" id="RHEA-COMP:17339"/>
        <dbReference type="Rhea" id="RHEA-COMP:17340"/>
        <dbReference type="ChEBI" id="CHEBI:33019"/>
        <dbReference type="ChEBI" id="CHEBI:61560"/>
        <dbReference type="ChEBI" id="CHEBI:173112"/>
        <dbReference type="EC" id="2.7.7.49"/>
    </reaction>
</comment>
<dbReference type="SUPFAM" id="SSF56672">
    <property type="entry name" value="DNA/RNA polymerases"/>
    <property type="match status" value="1"/>
</dbReference>
<evidence type="ECO:0000256" key="15">
    <source>
        <dbReference type="RuleBase" id="RU365061"/>
    </source>
</evidence>
<dbReference type="SMART" id="SM00975">
    <property type="entry name" value="Telomerase_RBD"/>
    <property type="match status" value="1"/>
</dbReference>
<protein>
    <recommendedName>
        <fullName evidence="3 15">Telomerase reverse transcriptase</fullName>
        <ecNumber evidence="2 15">2.7.7.49</ecNumber>
    </recommendedName>
    <alternativeName>
        <fullName evidence="13 15">Telomerase catalytic subunit</fullName>
    </alternativeName>
</protein>
<dbReference type="GO" id="GO:0070034">
    <property type="term" value="F:telomerase RNA binding"/>
    <property type="evidence" value="ECO:0007669"/>
    <property type="project" value="TreeGrafter"/>
</dbReference>
<keyword evidence="10 15" id="KW-0695">RNA-directed DNA polymerase</keyword>
<dbReference type="Pfam" id="PF00078">
    <property type="entry name" value="RVT_1"/>
    <property type="match status" value="1"/>
</dbReference>
<dbReference type="OrthoDB" id="289721at2759"/>
<evidence type="ECO:0000256" key="1">
    <source>
        <dbReference type="ARBA" id="ARBA00008001"/>
    </source>
</evidence>
<evidence type="ECO:0000259" key="17">
    <source>
        <dbReference type="PROSITE" id="PS50878"/>
    </source>
</evidence>
<comment type="function">
    <text evidence="15">Telomerase is a ribonucleoprotein enzyme essential for the replication of chromosome termini in most eukaryotes. It elongates telomeres. It is a reverse transcriptase that adds simple sequence repeats to chromosome ends by copying a template sequence within the RNA component of the enzyme.</text>
</comment>
<evidence type="ECO:0000256" key="6">
    <source>
        <dbReference type="ARBA" id="ARBA00022695"/>
    </source>
</evidence>
<dbReference type="Proteomes" id="UP000522663">
    <property type="component" value="Unassembled WGS sequence"/>
</dbReference>
<dbReference type="Gene3D" id="3.30.70.2630">
    <property type="match status" value="1"/>
</dbReference>
<dbReference type="FunFam" id="3.30.70.2630:FF:000001">
    <property type="entry name" value="Telomerase reverse transcriptase"/>
    <property type="match status" value="1"/>
</dbReference>
<dbReference type="GO" id="GO:0042162">
    <property type="term" value="F:telomeric DNA binding"/>
    <property type="evidence" value="ECO:0007669"/>
    <property type="project" value="TreeGrafter"/>
</dbReference>
<dbReference type="AlphaFoldDB" id="A0A7K9YPE4"/>
<dbReference type="InterPro" id="IPR049139">
    <property type="entry name" value="TERT_C"/>
</dbReference>
<comment type="subcellular location">
    <subcellularLocation>
        <location evidence="15">Nucleus</location>
    </subcellularLocation>
    <subcellularLocation>
        <location evidence="15">Chromosome</location>
        <location evidence="15">Telomere</location>
    </subcellularLocation>
</comment>
<evidence type="ECO:0000256" key="12">
    <source>
        <dbReference type="ARBA" id="ARBA00023274"/>
    </source>
</evidence>
<dbReference type="GO" id="GO:0000781">
    <property type="term" value="C:chromosome, telomeric region"/>
    <property type="evidence" value="ECO:0007669"/>
    <property type="project" value="UniProtKB-SubCell"/>
</dbReference>
<dbReference type="GO" id="GO:0007004">
    <property type="term" value="P:telomere maintenance via telomerase"/>
    <property type="evidence" value="ECO:0007669"/>
    <property type="project" value="TreeGrafter"/>
</dbReference>
<feature type="region of interest" description="Disordered" evidence="16">
    <location>
        <begin position="519"/>
        <end position="560"/>
    </location>
</feature>
<dbReference type="Pfam" id="PF21399">
    <property type="entry name" value="TERT_C"/>
    <property type="match status" value="1"/>
</dbReference>
<evidence type="ECO:0000256" key="16">
    <source>
        <dbReference type="SAM" id="MobiDB-lite"/>
    </source>
</evidence>
<dbReference type="PANTHER" id="PTHR12066">
    <property type="entry name" value="TELOMERASE REVERSE TRANSCRIPTASE"/>
    <property type="match status" value="1"/>
</dbReference>
<evidence type="ECO:0000256" key="9">
    <source>
        <dbReference type="ARBA" id="ARBA00022895"/>
    </source>
</evidence>
<evidence type="ECO:0000256" key="3">
    <source>
        <dbReference type="ARBA" id="ARBA00016182"/>
    </source>
</evidence>
<evidence type="ECO:0000256" key="5">
    <source>
        <dbReference type="ARBA" id="ARBA00022679"/>
    </source>
</evidence>